<keyword evidence="3 5" id="KW-1133">Transmembrane helix</keyword>
<accession>A0ABR8UCN5</accession>
<evidence type="ECO:0000256" key="5">
    <source>
        <dbReference type="SAM" id="Phobius"/>
    </source>
</evidence>
<reference evidence="6 7" key="1">
    <citation type="submission" date="2020-08" db="EMBL/GenBank/DDBJ databases">
        <title>A Genomic Blueprint of the Chicken Gut Microbiome.</title>
        <authorList>
            <person name="Gilroy R."/>
            <person name="Ravi A."/>
            <person name="Getino M."/>
            <person name="Pursley I."/>
            <person name="Horton D.L."/>
            <person name="Alikhan N.-F."/>
            <person name="Baker D."/>
            <person name="Gharbi K."/>
            <person name="Hall N."/>
            <person name="Watson M."/>
            <person name="Adriaenssens E.M."/>
            <person name="Foster-Nyarko E."/>
            <person name="Jarju S."/>
            <person name="Secka A."/>
            <person name="Antonio M."/>
            <person name="Oren A."/>
            <person name="Chaudhuri R."/>
            <person name="La Ragione R.M."/>
            <person name="Hildebrand F."/>
            <person name="Pallen M.J."/>
        </authorList>
    </citation>
    <scope>NUCLEOTIDE SEQUENCE [LARGE SCALE GENOMIC DNA]</scope>
    <source>
        <strain evidence="6 7">Sa2YVA2</strain>
    </source>
</reference>
<organism evidence="6 7">
    <name type="scientific">Sporosarcina quadrami</name>
    <dbReference type="NCBI Taxonomy" id="2762234"/>
    <lineage>
        <taxon>Bacteria</taxon>
        <taxon>Bacillati</taxon>
        <taxon>Bacillota</taxon>
        <taxon>Bacilli</taxon>
        <taxon>Bacillales</taxon>
        <taxon>Caryophanaceae</taxon>
        <taxon>Sporosarcina</taxon>
    </lineage>
</organism>
<evidence type="ECO:0000313" key="7">
    <source>
        <dbReference type="Proteomes" id="UP000626786"/>
    </source>
</evidence>
<feature type="transmembrane region" description="Helical" evidence="5">
    <location>
        <begin position="82"/>
        <end position="106"/>
    </location>
</feature>
<name>A0ABR8UCN5_9BACL</name>
<keyword evidence="2 5" id="KW-0812">Transmembrane</keyword>
<dbReference type="EMBL" id="JACSQN010000015">
    <property type="protein sequence ID" value="MBD7985802.1"/>
    <property type="molecule type" value="Genomic_DNA"/>
</dbReference>
<evidence type="ECO:0000313" key="6">
    <source>
        <dbReference type="EMBL" id="MBD7985802.1"/>
    </source>
</evidence>
<sequence length="113" mass="12903">MSNNKILSAICYFSIFFSPLLLPAIVFFVTDDYEVKSHAKKSLISHLAPIILLIVGFVLFWFSMVSFETRMTTFATGGFDFWAFAPLIFMALYGLLFLIVVIWNVYQGVKVLK</sequence>
<feature type="transmembrane region" description="Helical" evidence="5">
    <location>
        <begin position="6"/>
        <end position="30"/>
    </location>
</feature>
<gene>
    <name evidence="6" type="ORF">H9649_14525</name>
</gene>
<evidence type="ECO:0000256" key="2">
    <source>
        <dbReference type="ARBA" id="ARBA00022692"/>
    </source>
</evidence>
<evidence type="ECO:0000256" key="3">
    <source>
        <dbReference type="ARBA" id="ARBA00022989"/>
    </source>
</evidence>
<keyword evidence="4 5" id="KW-0472">Membrane</keyword>
<proteinExistence type="predicted"/>
<comment type="subcellular location">
    <subcellularLocation>
        <location evidence="1">Membrane</location>
        <topology evidence="1">Multi-pass membrane protein</topology>
    </subcellularLocation>
</comment>
<evidence type="ECO:0000256" key="1">
    <source>
        <dbReference type="ARBA" id="ARBA00004141"/>
    </source>
</evidence>
<comment type="caution">
    <text evidence="6">The sequence shown here is derived from an EMBL/GenBank/DDBJ whole genome shotgun (WGS) entry which is preliminary data.</text>
</comment>
<dbReference type="RefSeq" id="WP_191695628.1">
    <property type="nucleotide sequence ID" value="NZ_JACSQN010000015.1"/>
</dbReference>
<protein>
    <submittedName>
        <fullName evidence="6">DUF4870 domain-containing protein</fullName>
    </submittedName>
</protein>
<keyword evidence="7" id="KW-1185">Reference proteome</keyword>
<dbReference type="Proteomes" id="UP000626786">
    <property type="component" value="Unassembled WGS sequence"/>
</dbReference>
<evidence type="ECO:0000256" key="4">
    <source>
        <dbReference type="ARBA" id="ARBA00023136"/>
    </source>
</evidence>
<dbReference type="InterPro" id="IPR019109">
    <property type="entry name" value="MamF_MmsF"/>
</dbReference>
<dbReference type="Pfam" id="PF09685">
    <property type="entry name" value="MamF_MmsF"/>
    <property type="match status" value="1"/>
</dbReference>
<feature type="transmembrane region" description="Helical" evidence="5">
    <location>
        <begin position="42"/>
        <end position="62"/>
    </location>
</feature>